<feature type="region of interest" description="Disordered" evidence="1">
    <location>
        <begin position="116"/>
        <end position="212"/>
    </location>
</feature>
<reference evidence="3" key="1">
    <citation type="journal article" date="2013" name="Nature">
        <title>Pan genome of the phytoplankton Emiliania underpins its global distribution.</title>
        <authorList>
            <person name="Read B.A."/>
            <person name="Kegel J."/>
            <person name="Klute M.J."/>
            <person name="Kuo A."/>
            <person name="Lefebvre S.C."/>
            <person name="Maumus F."/>
            <person name="Mayer C."/>
            <person name="Miller J."/>
            <person name="Monier A."/>
            <person name="Salamov A."/>
            <person name="Young J."/>
            <person name="Aguilar M."/>
            <person name="Claverie J.M."/>
            <person name="Frickenhaus S."/>
            <person name="Gonzalez K."/>
            <person name="Herman E.K."/>
            <person name="Lin Y.C."/>
            <person name="Napier J."/>
            <person name="Ogata H."/>
            <person name="Sarno A.F."/>
            <person name="Shmutz J."/>
            <person name="Schroeder D."/>
            <person name="de Vargas C."/>
            <person name="Verret F."/>
            <person name="von Dassow P."/>
            <person name="Valentin K."/>
            <person name="Van de Peer Y."/>
            <person name="Wheeler G."/>
            <person name="Dacks J.B."/>
            <person name="Delwiche C.F."/>
            <person name="Dyhrman S.T."/>
            <person name="Glockner G."/>
            <person name="John U."/>
            <person name="Richards T."/>
            <person name="Worden A.Z."/>
            <person name="Zhang X."/>
            <person name="Grigoriev I.V."/>
            <person name="Allen A.E."/>
            <person name="Bidle K."/>
            <person name="Borodovsky M."/>
            <person name="Bowler C."/>
            <person name="Brownlee C."/>
            <person name="Cock J.M."/>
            <person name="Elias M."/>
            <person name="Gladyshev V.N."/>
            <person name="Groth M."/>
            <person name="Guda C."/>
            <person name="Hadaegh A."/>
            <person name="Iglesias-Rodriguez M.D."/>
            <person name="Jenkins J."/>
            <person name="Jones B.M."/>
            <person name="Lawson T."/>
            <person name="Leese F."/>
            <person name="Lindquist E."/>
            <person name="Lobanov A."/>
            <person name="Lomsadze A."/>
            <person name="Malik S.B."/>
            <person name="Marsh M.E."/>
            <person name="Mackinder L."/>
            <person name="Mock T."/>
            <person name="Mueller-Roeber B."/>
            <person name="Pagarete A."/>
            <person name="Parker M."/>
            <person name="Probert I."/>
            <person name="Quesneville H."/>
            <person name="Raines C."/>
            <person name="Rensing S.A."/>
            <person name="Riano-Pachon D.M."/>
            <person name="Richier S."/>
            <person name="Rokitta S."/>
            <person name="Shiraiwa Y."/>
            <person name="Soanes D.M."/>
            <person name="van der Giezen M."/>
            <person name="Wahlund T.M."/>
            <person name="Williams B."/>
            <person name="Wilson W."/>
            <person name="Wolfe G."/>
            <person name="Wurch L.L."/>
        </authorList>
    </citation>
    <scope>NUCLEOTIDE SEQUENCE</scope>
</reference>
<evidence type="ECO:0000256" key="1">
    <source>
        <dbReference type="SAM" id="MobiDB-lite"/>
    </source>
</evidence>
<sequence>MGLFATAAGGKIAISTAGEARAQEWLKSVDGPSGSCFEPAAAAATSDGFATAAAAVAATPVACGAIGAAPPPVYAMHRPSGPGAFKRPRRSVGAPSAAQAGAAAAAAAPSAASSTVPMAPAQAGGGELGAAQSHRRPLAPTDASLRAARPGHRPPTTANSAPRAGGFRAPRQLPKPAAGRTAAGAELTSGHQLTSGNHAEPHHAKPRVESAPALSRAAWPAPLASVPPPAAAGAEVCLGGCGEVPLNRRRCPSCCERCGGQLDDPSEAQVLHAPGCRHSSGGYLRGPRPAVSQSGSGRGVR</sequence>
<dbReference type="RefSeq" id="XP_005790741.1">
    <property type="nucleotide sequence ID" value="XM_005790684.1"/>
</dbReference>
<evidence type="ECO:0000313" key="3">
    <source>
        <dbReference type="Proteomes" id="UP000013827"/>
    </source>
</evidence>
<keyword evidence="3" id="KW-1185">Reference proteome</keyword>
<dbReference type="PaxDb" id="2903-EOD38312"/>
<proteinExistence type="predicted"/>
<dbReference type="Proteomes" id="UP000013827">
    <property type="component" value="Unassembled WGS sequence"/>
</dbReference>
<accession>A0A0D3KRC7</accession>
<protein>
    <recommendedName>
        <fullName evidence="4">PH domain-containing protein</fullName>
    </recommendedName>
</protein>
<dbReference type="GeneID" id="17283582"/>
<name>A0A0D3KRC7_EMIH1</name>
<feature type="region of interest" description="Disordered" evidence="1">
    <location>
        <begin position="273"/>
        <end position="301"/>
    </location>
</feature>
<dbReference type="KEGG" id="ehx:EMIHUDRAFT_440161"/>
<reference evidence="2" key="2">
    <citation type="submission" date="2024-10" db="UniProtKB">
        <authorList>
            <consortium name="EnsemblProtists"/>
        </authorList>
    </citation>
    <scope>IDENTIFICATION</scope>
</reference>
<dbReference type="EnsemblProtists" id="EOD38312">
    <property type="protein sequence ID" value="EOD38312"/>
    <property type="gene ID" value="EMIHUDRAFT_440161"/>
</dbReference>
<organism evidence="2 3">
    <name type="scientific">Emiliania huxleyi (strain CCMP1516)</name>
    <dbReference type="NCBI Taxonomy" id="280463"/>
    <lineage>
        <taxon>Eukaryota</taxon>
        <taxon>Haptista</taxon>
        <taxon>Haptophyta</taxon>
        <taxon>Prymnesiophyceae</taxon>
        <taxon>Isochrysidales</taxon>
        <taxon>Noelaerhabdaceae</taxon>
        <taxon>Emiliania</taxon>
    </lineage>
</organism>
<dbReference type="HOGENOM" id="CLU_080587_0_0_1"/>
<dbReference type="AlphaFoldDB" id="A0A0D3KRC7"/>
<evidence type="ECO:0008006" key="4">
    <source>
        <dbReference type="Google" id="ProtNLM"/>
    </source>
</evidence>
<feature type="compositionally biased region" description="Basic and acidic residues" evidence="1">
    <location>
        <begin position="199"/>
        <end position="208"/>
    </location>
</feature>
<evidence type="ECO:0000313" key="2">
    <source>
        <dbReference type="EnsemblProtists" id="EOD38312"/>
    </source>
</evidence>